<gene>
    <name evidence="3" type="ORF">A2557_12890</name>
</gene>
<keyword evidence="2" id="KW-0472">Membrane</keyword>
<evidence type="ECO:0000313" key="4">
    <source>
        <dbReference type="Proteomes" id="UP000177583"/>
    </source>
</evidence>
<proteinExistence type="predicted"/>
<feature type="transmembrane region" description="Helical" evidence="2">
    <location>
        <begin position="29"/>
        <end position="46"/>
    </location>
</feature>
<protein>
    <submittedName>
        <fullName evidence="3">Uncharacterized protein</fullName>
    </submittedName>
</protein>
<dbReference type="AlphaFoldDB" id="A0A1F6GLC6"/>
<keyword evidence="2" id="KW-0812">Transmembrane</keyword>
<keyword evidence="2" id="KW-1133">Transmembrane helix</keyword>
<organism evidence="3 4">
    <name type="scientific">Candidatus Lambdaproteobacteria bacterium RIFOXYD2_FULL_56_26</name>
    <dbReference type="NCBI Taxonomy" id="1817773"/>
    <lineage>
        <taxon>Bacteria</taxon>
        <taxon>Pseudomonadati</taxon>
        <taxon>Pseudomonadota</taxon>
        <taxon>Candidatus Lambdaproteobacteria</taxon>
    </lineage>
</organism>
<comment type="caution">
    <text evidence="3">The sequence shown here is derived from an EMBL/GenBank/DDBJ whole genome shotgun (WGS) entry which is preliminary data.</text>
</comment>
<dbReference type="Proteomes" id="UP000177583">
    <property type="component" value="Unassembled WGS sequence"/>
</dbReference>
<name>A0A1F6GLC6_9PROT</name>
<dbReference type="EMBL" id="MFNF01000065">
    <property type="protein sequence ID" value="OGG98909.1"/>
    <property type="molecule type" value="Genomic_DNA"/>
</dbReference>
<evidence type="ECO:0000256" key="1">
    <source>
        <dbReference type="SAM" id="Coils"/>
    </source>
</evidence>
<sequence length="142" mass="16587">MHRKALWLWVAFSPAPLCAEPLVNPEVSLWNLGIAVVTFVAAAITIKNRVNALEDRLSENLKRQGEHEARQNELNAEFQEKIHQNEKKILGQEREVLERLLKQEQLLFARLDERLNRFEDRIDLIVKSLGEKRQRLRTSTNP</sequence>
<feature type="coiled-coil region" evidence="1">
    <location>
        <begin position="75"/>
        <end position="121"/>
    </location>
</feature>
<keyword evidence="1" id="KW-0175">Coiled coil</keyword>
<reference evidence="3 4" key="1">
    <citation type="journal article" date="2016" name="Nat. Commun.">
        <title>Thousands of microbial genomes shed light on interconnected biogeochemical processes in an aquifer system.</title>
        <authorList>
            <person name="Anantharaman K."/>
            <person name="Brown C.T."/>
            <person name="Hug L.A."/>
            <person name="Sharon I."/>
            <person name="Castelle C.J."/>
            <person name="Probst A.J."/>
            <person name="Thomas B.C."/>
            <person name="Singh A."/>
            <person name="Wilkins M.J."/>
            <person name="Karaoz U."/>
            <person name="Brodie E.L."/>
            <person name="Williams K.H."/>
            <person name="Hubbard S.S."/>
            <person name="Banfield J.F."/>
        </authorList>
    </citation>
    <scope>NUCLEOTIDE SEQUENCE [LARGE SCALE GENOMIC DNA]</scope>
</reference>
<evidence type="ECO:0000313" key="3">
    <source>
        <dbReference type="EMBL" id="OGG98909.1"/>
    </source>
</evidence>
<accession>A0A1F6GLC6</accession>
<evidence type="ECO:0000256" key="2">
    <source>
        <dbReference type="SAM" id="Phobius"/>
    </source>
</evidence>